<name>A0ABR0YXP8_HUSHU</name>
<evidence type="ECO:0000256" key="12">
    <source>
        <dbReference type="SAM" id="Phobius"/>
    </source>
</evidence>
<proteinExistence type="inferred from homology"/>
<keyword evidence="9 10" id="KW-0012">Acyltransferase</keyword>
<feature type="compositionally biased region" description="Basic residues" evidence="11">
    <location>
        <begin position="1"/>
        <end position="11"/>
    </location>
</feature>
<dbReference type="InterPro" id="IPR014371">
    <property type="entry name" value="Oat_ACAT_DAG_ARE"/>
</dbReference>
<evidence type="ECO:0000256" key="6">
    <source>
        <dbReference type="ARBA" id="ARBA00022824"/>
    </source>
</evidence>
<evidence type="ECO:0000256" key="10">
    <source>
        <dbReference type="PIRNR" id="PIRNR000439"/>
    </source>
</evidence>
<gene>
    <name evidence="13" type="ORF">HHUSO_G22160</name>
</gene>
<dbReference type="Proteomes" id="UP001369086">
    <property type="component" value="Unassembled WGS sequence"/>
</dbReference>
<protein>
    <recommendedName>
        <fullName evidence="10">O-acyltransferase</fullName>
    </recommendedName>
</protein>
<evidence type="ECO:0000256" key="8">
    <source>
        <dbReference type="ARBA" id="ARBA00023136"/>
    </source>
</evidence>
<keyword evidence="14" id="KW-1185">Reference proteome</keyword>
<comment type="subcellular location">
    <subcellularLocation>
        <location evidence="1 10">Endoplasmic reticulum membrane</location>
        <topology evidence="1 10">Multi-pass membrane protein</topology>
    </subcellularLocation>
</comment>
<organism evidence="13 14">
    <name type="scientific">Huso huso</name>
    <name type="common">Beluga</name>
    <name type="synonym">Acipenser huso</name>
    <dbReference type="NCBI Taxonomy" id="61971"/>
    <lineage>
        <taxon>Eukaryota</taxon>
        <taxon>Metazoa</taxon>
        <taxon>Chordata</taxon>
        <taxon>Craniata</taxon>
        <taxon>Vertebrata</taxon>
        <taxon>Euteleostomi</taxon>
        <taxon>Actinopterygii</taxon>
        <taxon>Chondrostei</taxon>
        <taxon>Acipenseriformes</taxon>
        <taxon>Acipenseridae</taxon>
        <taxon>Huso</taxon>
    </lineage>
</organism>
<evidence type="ECO:0000256" key="4">
    <source>
        <dbReference type="ARBA" id="ARBA00022679"/>
    </source>
</evidence>
<comment type="similarity">
    <text evidence="3 10">Belongs to the membrane-bound acyltransferase family. Sterol o-acyltransferase subfamily.</text>
</comment>
<evidence type="ECO:0000313" key="14">
    <source>
        <dbReference type="Proteomes" id="UP001369086"/>
    </source>
</evidence>
<dbReference type="PIRSF" id="PIRSF000439">
    <property type="entry name" value="Oat_ACAT_DAG_ARE"/>
    <property type="match status" value="1"/>
</dbReference>
<feature type="region of interest" description="Disordered" evidence="11">
    <location>
        <begin position="1"/>
        <end position="24"/>
    </location>
</feature>
<keyword evidence="8 10" id="KW-0472">Membrane</keyword>
<evidence type="ECO:0000256" key="9">
    <source>
        <dbReference type="ARBA" id="ARBA00023315"/>
    </source>
</evidence>
<keyword evidence="4 10" id="KW-0808">Transferase</keyword>
<evidence type="ECO:0000256" key="3">
    <source>
        <dbReference type="ARBA" id="ARBA00009010"/>
    </source>
</evidence>
<feature type="transmembrane region" description="Helical" evidence="12">
    <location>
        <begin position="169"/>
        <end position="189"/>
    </location>
</feature>
<feature type="transmembrane region" description="Helical" evidence="12">
    <location>
        <begin position="108"/>
        <end position="129"/>
    </location>
</feature>
<dbReference type="PANTHER" id="PTHR10408">
    <property type="entry name" value="STEROL O-ACYLTRANSFERASE"/>
    <property type="match status" value="1"/>
</dbReference>
<feature type="transmembrane region" description="Helical" evidence="12">
    <location>
        <begin position="438"/>
        <end position="456"/>
    </location>
</feature>
<dbReference type="InterPro" id="IPR004299">
    <property type="entry name" value="MBOAT_fam"/>
</dbReference>
<feature type="transmembrane region" description="Helical" evidence="12">
    <location>
        <begin position="263"/>
        <end position="286"/>
    </location>
</feature>
<feature type="transmembrane region" description="Helical" evidence="12">
    <location>
        <begin position="314"/>
        <end position="332"/>
    </location>
</feature>
<evidence type="ECO:0000256" key="7">
    <source>
        <dbReference type="ARBA" id="ARBA00022989"/>
    </source>
</evidence>
<dbReference type="EMBL" id="JAHFZB010000021">
    <property type="protein sequence ID" value="KAK6477253.1"/>
    <property type="molecule type" value="Genomic_DNA"/>
</dbReference>
<comment type="pathway">
    <text evidence="2">Lipid metabolism.</text>
</comment>
<evidence type="ECO:0000256" key="11">
    <source>
        <dbReference type="SAM" id="MobiDB-lite"/>
    </source>
</evidence>
<feature type="transmembrane region" description="Helical" evidence="12">
    <location>
        <begin position="67"/>
        <end position="88"/>
    </location>
</feature>
<evidence type="ECO:0000256" key="5">
    <source>
        <dbReference type="ARBA" id="ARBA00022692"/>
    </source>
</evidence>
<comment type="caution">
    <text evidence="13">The sequence shown here is derived from an EMBL/GenBank/DDBJ whole genome shotgun (WGS) entry which is preliminary data.</text>
</comment>
<feature type="transmembrane region" description="Helical" evidence="12">
    <location>
        <begin position="383"/>
        <end position="402"/>
    </location>
</feature>
<keyword evidence="6 10" id="KW-0256">Endoplasmic reticulum</keyword>
<keyword evidence="5 12" id="KW-0812">Transmembrane</keyword>
<reference evidence="13 14" key="1">
    <citation type="submission" date="2021-05" db="EMBL/GenBank/DDBJ databases">
        <authorList>
            <person name="Zahm M."/>
            <person name="Klopp C."/>
            <person name="Cabau C."/>
            <person name="Kuhl H."/>
            <person name="Suciu R."/>
            <person name="Ciorpac M."/>
            <person name="Holostenco D."/>
            <person name="Gessner J."/>
            <person name="Wuertz S."/>
            <person name="Hohne C."/>
            <person name="Stock M."/>
            <person name="Gislard M."/>
            <person name="Lluch J."/>
            <person name="Milhes M."/>
            <person name="Lampietro C."/>
            <person name="Lopez Roques C."/>
            <person name="Donnadieu C."/>
            <person name="Du K."/>
            <person name="Schartl M."/>
            <person name="Guiguen Y."/>
        </authorList>
    </citation>
    <scope>NUCLEOTIDE SEQUENCE [LARGE SCALE GENOMIC DNA]</scope>
    <source>
        <strain evidence="13">Hh-F2</strain>
        <tissue evidence="13">Blood</tissue>
    </source>
</reference>
<dbReference type="Pfam" id="PF03062">
    <property type="entry name" value="MBOAT"/>
    <property type="match status" value="1"/>
</dbReference>
<evidence type="ECO:0000256" key="1">
    <source>
        <dbReference type="ARBA" id="ARBA00004477"/>
    </source>
</evidence>
<evidence type="ECO:0000313" key="13">
    <source>
        <dbReference type="EMBL" id="KAK6477253.1"/>
    </source>
</evidence>
<feature type="transmembrane region" description="Helical" evidence="12">
    <location>
        <begin position="145"/>
        <end position="163"/>
    </location>
</feature>
<accession>A0ABR0YXP8</accession>
<evidence type="ECO:0000256" key="2">
    <source>
        <dbReference type="ARBA" id="ARBA00005189"/>
    </source>
</evidence>
<dbReference type="PANTHER" id="PTHR10408:SF7">
    <property type="entry name" value="DIACYLGLYCEROL O-ACYLTRANSFERASE 1"/>
    <property type="match status" value="1"/>
</dbReference>
<sequence>MSGRPRGRASRRSPGPSSSRNRTVAGLDRAKDTFNMKMDIDPDMLSTHKIQDSLLSSNNRFSDYRGIFNWCIIMLMLTNLHMFLDNYIEYGLVVDLGQVLYHFLKDPYSWPATYLILASNVFVVAALFFERWQEWDYITESTGKVLEIGNLAAMLLFPAAVILHESTSLSVGGSVLALIVYTVTALKIYSYHEVNSWFRQGIQTSSGTGVKNESEQEWVLYPKNLTTGNLYYFLLAPTLCYQLNFPRNVIIRKWFLARRALEIILLSQLMIAMIQQVSLSFVPFLITSQTKEGCEMDMTAKIKHVMELVAPNNFIWIILFYWFCHSVLNFMAELLKFGDREFYADWWNSDNLNRFWTTLNLPFHKWSMRHVYRPLLMQGFPQWQAQVIVYMVSAALCEYVIAIPLEMFRFWIFATIVLQAKMTLLLGRFSSGNYGNCLVWLCVLVGPPIAVLTYLHDYYMLNRESNAWSLY</sequence>
<keyword evidence="7 12" id="KW-1133">Transmembrane helix</keyword>